<dbReference type="Pfam" id="PF10745">
    <property type="entry name" value="DUF2530"/>
    <property type="match status" value="1"/>
</dbReference>
<organism evidence="3 4">
    <name type="scientific">Actinomadura chokoriensis</name>
    <dbReference type="NCBI Taxonomy" id="454156"/>
    <lineage>
        <taxon>Bacteria</taxon>
        <taxon>Bacillati</taxon>
        <taxon>Actinomycetota</taxon>
        <taxon>Actinomycetes</taxon>
        <taxon>Streptosporangiales</taxon>
        <taxon>Thermomonosporaceae</taxon>
        <taxon>Actinomadura</taxon>
    </lineage>
</organism>
<keyword evidence="4" id="KW-1185">Reference proteome</keyword>
<name>A0ABV4QZR6_9ACTN</name>
<evidence type="ECO:0000256" key="2">
    <source>
        <dbReference type="SAM" id="Phobius"/>
    </source>
</evidence>
<dbReference type="RefSeq" id="WP_371942813.1">
    <property type="nucleotide sequence ID" value="NZ_JAXCEH010000013.1"/>
</dbReference>
<dbReference type="EMBL" id="JAXCEH010000013">
    <property type="protein sequence ID" value="MFA1556106.1"/>
    <property type="molecule type" value="Genomic_DNA"/>
</dbReference>
<sequence>MSRSRLPDPPPMQTNDVRIAAAGTAAWAIALVVLLVVGLPSEDRWWLWVCATGIGIGVFAMWYTPRLQAGRARQDAQRDTRQEAQREARQEAQREARQEARQEARHDAD</sequence>
<reference evidence="3 4" key="1">
    <citation type="submission" date="2023-11" db="EMBL/GenBank/DDBJ databases">
        <title>Actinomadura monticuli sp. nov., isolated from volcanic ash.</title>
        <authorList>
            <person name="Lee S.D."/>
            <person name="Yang H."/>
            <person name="Kim I.S."/>
        </authorList>
    </citation>
    <scope>NUCLEOTIDE SEQUENCE [LARGE SCALE GENOMIC DNA]</scope>
    <source>
        <strain evidence="3 4">DSM 45346</strain>
    </source>
</reference>
<keyword evidence="2" id="KW-0812">Transmembrane</keyword>
<keyword evidence="2" id="KW-1133">Transmembrane helix</keyword>
<accession>A0ABV4QZR6</accession>
<dbReference type="InterPro" id="IPR019681">
    <property type="entry name" value="DUF2530"/>
</dbReference>
<dbReference type="Proteomes" id="UP001569904">
    <property type="component" value="Unassembled WGS sequence"/>
</dbReference>
<gene>
    <name evidence="3" type="ORF">SM436_20655</name>
</gene>
<evidence type="ECO:0000313" key="4">
    <source>
        <dbReference type="Proteomes" id="UP001569904"/>
    </source>
</evidence>
<feature type="transmembrane region" description="Helical" evidence="2">
    <location>
        <begin position="45"/>
        <end position="64"/>
    </location>
</feature>
<proteinExistence type="predicted"/>
<evidence type="ECO:0000256" key="1">
    <source>
        <dbReference type="SAM" id="MobiDB-lite"/>
    </source>
</evidence>
<feature type="transmembrane region" description="Helical" evidence="2">
    <location>
        <begin position="20"/>
        <end position="39"/>
    </location>
</feature>
<protein>
    <submittedName>
        <fullName evidence="3">DUF2530 domain-containing protein</fullName>
    </submittedName>
</protein>
<feature type="compositionally biased region" description="Basic and acidic residues" evidence="1">
    <location>
        <begin position="72"/>
        <end position="109"/>
    </location>
</feature>
<feature type="region of interest" description="Disordered" evidence="1">
    <location>
        <begin position="70"/>
        <end position="109"/>
    </location>
</feature>
<keyword evidence="2" id="KW-0472">Membrane</keyword>
<evidence type="ECO:0000313" key="3">
    <source>
        <dbReference type="EMBL" id="MFA1556106.1"/>
    </source>
</evidence>
<comment type="caution">
    <text evidence="3">The sequence shown here is derived from an EMBL/GenBank/DDBJ whole genome shotgun (WGS) entry which is preliminary data.</text>
</comment>